<evidence type="ECO:0000259" key="3">
    <source>
        <dbReference type="Pfam" id="PF22725"/>
    </source>
</evidence>
<proteinExistence type="predicted"/>
<sequence length="367" mass="39933">MGKAKVGIVGCGNISGIYFENLSKLFVNTEVYACSDLFRERAEEAAEKYNVPHVLSTEELLASDEIQIVVNLTTPQGHFEVCKRALLAGKHVYVEKPLSLTLDNGKELVALAKEKNLFIGCAPDTFLGAGLQTCRKLIDDGFIGEPVAATAFMVCHGHESWHPDPEFYYEAGGGPMFDMGPYYLTALVSLLGPAETVCGMTKTSFPQRTITSAKKFGQQVEVKVPTHVAGTIRFANGVVSTVITSFDIWSSTLPRIEIYGSLGTLIVPDPNTFGGPILFKPAQGTEFMEIPLVHNYEENSRGIGVADMASCIETGDQPRANGQLANHVLEIMHAFHTSSDTKRFVELEISCEQPRPLPLGLVKGFLS</sequence>
<evidence type="ECO:0000259" key="2">
    <source>
        <dbReference type="Pfam" id="PF01408"/>
    </source>
</evidence>
<dbReference type="InterPro" id="IPR050463">
    <property type="entry name" value="Gfo/Idh/MocA_oxidrdct_glycsds"/>
</dbReference>
<dbReference type="InterPro" id="IPR055170">
    <property type="entry name" value="GFO_IDH_MocA-like_dom"/>
</dbReference>
<dbReference type="OrthoDB" id="9815825at2"/>
<dbReference type="EMBL" id="RZNY01000002">
    <property type="protein sequence ID" value="RUT48177.1"/>
    <property type="molecule type" value="Genomic_DNA"/>
</dbReference>
<dbReference type="Pfam" id="PF22725">
    <property type="entry name" value="GFO_IDH_MocA_C3"/>
    <property type="match status" value="1"/>
</dbReference>
<feature type="domain" description="GFO/IDH/MocA-like oxidoreductase" evidence="3">
    <location>
        <begin position="132"/>
        <end position="265"/>
    </location>
</feature>
<dbReference type="PANTHER" id="PTHR43818">
    <property type="entry name" value="BCDNA.GH03377"/>
    <property type="match status" value="1"/>
</dbReference>
<dbReference type="RefSeq" id="WP_127190598.1">
    <property type="nucleotide sequence ID" value="NZ_RZNY01000002.1"/>
</dbReference>
<accession>A0A3S1BV56</accession>
<dbReference type="InterPro" id="IPR036291">
    <property type="entry name" value="NAD(P)-bd_dom_sf"/>
</dbReference>
<dbReference type="AlphaFoldDB" id="A0A3S1BV56"/>
<feature type="domain" description="Gfo/Idh/MocA-like oxidoreductase N-terminal" evidence="2">
    <location>
        <begin position="5"/>
        <end position="117"/>
    </location>
</feature>
<dbReference type="Pfam" id="PF01408">
    <property type="entry name" value="GFO_IDH_MocA"/>
    <property type="match status" value="1"/>
</dbReference>
<organism evidence="4 5">
    <name type="scientific">Paenibacillus anaericanus</name>
    <dbReference type="NCBI Taxonomy" id="170367"/>
    <lineage>
        <taxon>Bacteria</taxon>
        <taxon>Bacillati</taxon>
        <taxon>Bacillota</taxon>
        <taxon>Bacilli</taxon>
        <taxon>Bacillales</taxon>
        <taxon>Paenibacillaceae</taxon>
        <taxon>Paenibacillus</taxon>
    </lineage>
</organism>
<dbReference type="PANTHER" id="PTHR43818:SF11">
    <property type="entry name" value="BCDNA.GH03377"/>
    <property type="match status" value="1"/>
</dbReference>
<protein>
    <submittedName>
        <fullName evidence="4">Gfo/Idh/MocA family oxidoreductase</fullName>
    </submittedName>
</protein>
<dbReference type="GO" id="GO:0016491">
    <property type="term" value="F:oxidoreductase activity"/>
    <property type="evidence" value="ECO:0007669"/>
    <property type="project" value="UniProtKB-KW"/>
</dbReference>
<evidence type="ECO:0000256" key="1">
    <source>
        <dbReference type="ARBA" id="ARBA00023002"/>
    </source>
</evidence>
<dbReference type="SUPFAM" id="SSF55347">
    <property type="entry name" value="Glyceraldehyde-3-phosphate dehydrogenase-like, C-terminal domain"/>
    <property type="match status" value="1"/>
</dbReference>
<dbReference type="SUPFAM" id="SSF51735">
    <property type="entry name" value="NAD(P)-binding Rossmann-fold domains"/>
    <property type="match status" value="1"/>
</dbReference>
<name>A0A3S1BV56_9BACL</name>
<dbReference type="InterPro" id="IPR000683">
    <property type="entry name" value="Gfo/Idh/MocA-like_OxRdtase_N"/>
</dbReference>
<keyword evidence="5" id="KW-1185">Reference proteome</keyword>
<evidence type="ECO:0000313" key="5">
    <source>
        <dbReference type="Proteomes" id="UP000279446"/>
    </source>
</evidence>
<comment type="caution">
    <text evidence="4">The sequence shown here is derived from an EMBL/GenBank/DDBJ whole genome shotgun (WGS) entry which is preliminary data.</text>
</comment>
<dbReference type="Gene3D" id="3.40.50.720">
    <property type="entry name" value="NAD(P)-binding Rossmann-like Domain"/>
    <property type="match status" value="1"/>
</dbReference>
<gene>
    <name evidence="4" type="ORF">EJP82_03310</name>
</gene>
<reference evidence="4 5" key="1">
    <citation type="submission" date="2018-12" db="EMBL/GenBank/DDBJ databases">
        <authorList>
            <person name="Sun L."/>
            <person name="Chen Z."/>
        </authorList>
    </citation>
    <scope>NUCLEOTIDE SEQUENCE [LARGE SCALE GENOMIC DNA]</scope>
    <source>
        <strain evidence="4 5">DSM 15890</strain>
    </source>
</reference>
<keyword evidence="1" id="KW-0560">Oxidoreductase</keyword>
<dbReference type="GO" id="GO:0000166">
    <property type="term" value="F:nucleotide binding"/>
    <property type="evidence" value="ECO:0007669"/>
    <property type="project" value="InterPro"/>
</dbReference>
<dbReference type="Gene3D" id="3.30.360.10">
    <property type="entry name" value="Dihydrodipicolinate Reductase, domain 2"/>
    <property type="match status" value="1"/>
</dbReference>
<dbReference type="Proteomes" id="UP000279446">
    <property type="component" value="Unassembled WGS sequence"/>
</dbReference>
<evidence type="ECO:0000313" key="4">
    <source>
        <dbReference type="EMBL" id="RUT48177.1"/>
    </source>
</evidence>